<dbReference type="Proteomes" id="UP000578449">
    <property type="component" value="Unassembled WGS sequence"/>
</dbReference>
<gene>
    <name evidence="1" type="ORF">HNP84_009575</name>
</gene>
<accession>A0A840PPW2</accession>
<evidence type="ECO:0000313" key="1">
    <source>
        <dbReference type="EMBL" id="MBB5139811.1"/>
    </source>
</evidence>
<proteinExistence type="predicted"/>
<comment type="caution">
    <text evidence="1">The sequence shown here is derived from an EMBL/GenBank/DDBJ whole genome shotgun (WGS) entry which is preliminary data.</text>
</comment>
<organism evidence="1 2">
    <name type="scientific">Thermocatellispora tengchongensis</name>
    <dbReference type="NCBI Taxonomy" id="1073253"/>
    <lineage>
        <taxon>Bacteria</taxon>
        <taxon>Bacillati</taxon>
        <taxon>Actinomycetota</taxon>
        <taxon>Actinomycetes</taxon>
        <taxon>Streptosporangiales</taxon>
        <taxon>Streptosporangiaceae</taxon>
        <taxon>Thermocatellispora</taxon>
    </lineage>
</organism>
<name>A0A840PPW2_9ACTN</name>
<protein>
    <submittedName>
        <fullName evidence="1">NAD(P)-dependent dehydrogenase (Short-subunit alcohol dehydrogenase family)</fullName>
    </submittedName>
</protein>
<sequence>MERLIDRPTVIAGAGAGRAMALRLPAEGARAVASDASGEGLAETASLAAGDRLTIVGVDVAASMAAYAAGRGGVASFAHSIAQQHGR</sequence>
<dbReference type="RefSeq" id="WP_185056628.1">
    <property type="nucleotide sequence ID" value="NZ_BAABIX010000041.1"/>
</dbReference>
<dbReference type="EMBL" id="JACHGN010000033">
    <property type="protein sequence ID" value="MBB5139811.1"/>
    <property type="molecule type" value="Genomic_DNA"/>
</dbReference>
<dbReference type="InterPro" id="IPR036291">
    <property type="entry name" value="NAD(P)-bd_dom_sf"/>
</dbReference>
<dbReference type="SUPFAM" id="SSF51735">
    <property type="entry name" value="NAD(P)-binding Rossmann-fold domains"/>
    <property type="match status" value="1"/>
</dbReference>
<reference evidence="1 2" key="1">
    <citation type="submission" date="2020-08" db="EMBL/GenBank/DDBJ databases">
        <title>Genomic Encyclopedia of Type Strains, Phase IV (KMG-IV): sequencing the most valuable type-strain genomes for metagenomic binning, comparative biology and taxonomic classification.</title>
        <authorList>
            <person name="Goeker M."/>
        </authorList>
    </citation>
    <scope>NUCLEOTIDE SEQUENCE [LARGE SCALE GENOMIC DNA]</scope>
    <source>
        <strain evidence="1 2">DSM 45615</strain>
    </source>
</reference>
<keyword evidence="2" id="KW-1185">Reference proteome</keyword>
<evidence type="ECO:0000313" key="2">
    <source>
        <dbReference type="Proteomes" id="UP000578449"/>
    </source>
</evidence>
<dbReference type="AlphaFoldDB" id="A0A840PPW2"/>